<name>A0A1G8ZRD8_9BACI</name>
<dbReference type="Gene3D" id="2.40.260.10">
    <property type="entry name" value="Sortase"/>
    <property type="match status" value="1"/>
</dbReference>
<dbReference type="SUPFAM" id="SSF63817">
    <property type="entry name" value="Sortase"/>
    <property type="match status" value="1"/>
</dbReference>
<dbReference type="InterPro" id="IPR023365">
    <property type="entry name" value="Sortase_dom-sf"/>
</dbReference>
<dbReference type="OrthoDB" id="165822at2"/>
<dbReference type="InterPro" id="IPR041999">
    <property type="entry name" value="Sortase_D_1"/>
</dbReference>
<dbReference type="AlphaFoldDB" id="A0A1G8ZRD8"/>
<dbReference type="EMBL" id="FNFL01000003">
    <property type="protein sequence ID" value="SDK17593.1"/>
    <property type="molecule type" value="Genomic_DNA"/>
</dbReference>
<evidence type="ECO:0000256" key="3">
    <source>
        <dbReference type="SAM" id="Phobius"/>
    </source>
</evidence>
<evidence type="ECO:0000256" key="1">
    <source>
        <dbReference type="ARBA" id="ARBA00022801"/>
    </source>
</evidence>
<evidence type="ECO:0000256" key="2">
    <source>
        <dbReference type="PIRSR" id="PIRSR605754-1"/>
    </source>
</evidence>
<organism evidence="4 5">
    <name type="scientific">Sediminibacillus albus</name>
    <dbReference type="NCBI Taxonomy" id="407036"/>
    <lineage>
        <taxon>Bacteria</taxon>
        <taxon>Bacillati</taxon>
        <taxon>Bacillota</taxon>
        <taxon>Bacilli</taxon>
        <taxon>Bacillales</taxon>
        <taxon>Bacillaceae</taxon>
        <taxon>Sediminibacillus</taxon>
    </lineage>
</organism>
<dbReference type="NCBIfam" id="TIGR01076">
    <property type="entry name" value="sortase_fam"/>
    <property type="match status" value="1"/>
</dbReference>
<feature type="active site" description="Proton donor/acceptor" evidence="2">
    <location>
        <position position="125"/>
    </location>
</feature>
<reference evidence="4 5" key="1">
    <citation type="submission" date="2016-10" db="EMBL/GenBank/DDBJ databases">
        <authorList>
            <person name="de Groot N.N."/>
        </authorList>
    </citation>
    <scope>NUCLEOTIDE SEQUENCE [LARGE SCALE GENOMIC DNA]</scope>
    <source>
        <strain evidence="4 5">CGMCC 1.6502</strain>
    </source>
</reference>
<dbReference type="InterPro" id="IPR053525">
    <property type="entry name" value="Sortase_D"/>
</dbReference>
<feature type="transmembrane region" description="Helical" evidence="3">
    <location>
        <begin position="9"/>
        <end position="29"/>
    </location>
</feature>
<dbReference type="InterPro" id="IPR005754">
    <property type="entry name" value="Sortase"/>
</dbReference>
<evidence type="ECO:0000313" key="5">
    <source>
        <dbReference type="Proteomes" id="UP000198694"/>
    </source>
</evidence>
<keyword evidence="3" id="KW-1133">Transmembrane helix</keyword>
<proteinExistence type="predicted"/>
<keyword evidence="1" id="KW-0378">Hydrolase</keyword>
<dbReference type="Proteomes" id="UP000198694">
    <property type="component" value="Unassembled WGS sequence"/>
</dbReference>
<dbReference type="NCBIfam" id="NF033746">
    <property type="entry name" value="class_D_sortase"/>
    <property type="match status" value="1"/>
</dbReference>
<gene>
    <name evidence="4" type="ORF">SAMN05216243_2178</name>
</gene>
<keyword evidence="5" id="KW-1185">Reference proteome</keyword>
<keyword evidence="3" id="KW-0472">Membrane</keyword>
<keyword evidence="3" id="KW-0812">Transmembrane</keyword>
<dbReference type="STRING" id="407036.SAMN05216243_2178"/>
<dbReference type="GO" id="GO:0016787">
    <property type="term" value="F:hydrolase activity"/>
    <property type="evidence" value="ECO:0007669"/>
    <property type="project" value="UniProtKB-KW"/>
</dbReference>
<dbReference type="Pfam" id="PF04203">
    <property type="entry name" value="Sortase"/>
    <property type="match status" value="1"/>
</dbReference>
<sequence>MTMALLKTFGILLLGTGIIIIVWSGYAWWEQGKAVTHQPDRIQGAHPDWKITKQQKTMKTIKDDNTPNNYQPGESVGELEIPRIGNHYEIFWGTGAEVLKKGVGLHDSQWTVAPDRSGHVVLSGHRDTVFRKLDQVKSGDHLYVTFEGTTYDYQVKKIWITDKDDRSVIVSKEDPTLTLTTCYPFNFVGSAPKRYIIQAGLVSKGMSTTS</sequence>
<dbReference type="CDD" id="cd05828">
    <property type="entry name" value="Sortase_D_1"/>
    <property type="match status" value="1"/>
</dbReference>
<protein>
    <submittedName>
        <fullName evidence="4">Sortase A</fullName>
    </submittedName>
</protein>
<accession>A0A1G8ZRD8</accession>
<evidence type="ECO:0000313" key="4">
    <source>
        <dbReference type="EMBL" id="SDK17593.1"/>
    </source>
</evidence>
<feature type="active site" description="Acyl-thioester intermediate" evidence="2">
    <location>
        <position position="182"/>
    </location>
</feature>